<gene>
    <name evidence="2" type="ORF">CTI12_AA237530</name>
</gene>
<sequence length="173" mass="19911">MKNPERIKPKNDPKIMFLCDHRNIKKWWRVANKSVCDPCLQASYTFHLQLMDWSVDSSGEFSVKSARSYIDDTLLPMVGAPTRWVKVVPIKINIFAWKVCLDKLHMRLNLSLRGIDIPSIICPICSSAGESGSHLFFSCNMACLLLGKVGRWWDLDFPKLHSYNHRWAKSACQ</sequence>
<dbReference type="GO" id="GO:0004519">
    <property type="term" value="F:endonuclease activity"/>
    <property type="evidence" value="ECO:0007669"/>
    <property type="project" value="UniProtKB-KW"/>
</dbReference>
<evidence type="ECO:0000313" key="3">
    <source>
        <dbReference type="Proteomes" id="UP000245207"/>
    </source>
</evidence>
<keyword evidence="3" id="KW-1185">Reference proteome</keyword>
<keyword evidence="2" id="KW-0255">Endonuclease</keyword>
<protein>
    <submittedName>
        <fullName evidence="2">Endonuclease/exonuclease/phosphatase</fullName>
    </submittedName>
</protein>
<name>A0A2U1NRV4_ARTAN</name>
<evidence type="ECO:0000313" key="2">
    <source>
        <dbReference type="EMBL" id="PWA76201.1"/>
    </source>
</evidence>
<reference evidence="2 3" key="1">
    <citation type="journal article" date="2018" name="Mol. Plant">
        <title>The genome of Artemisia annua provides insight into the evolution of Asteraceae family and artemisinin biosynthesis.</title>
        <authorList>
            <person name="Shen Q."/>
            <person name="Zhang L."/>
            <person name="Liao Z."/>
            <person name="Wang S."/>
            <person name="Yan T."/>
            <person name="Shi P."/>
            <person name="Liu M."/>
            <person name="Fu X."/>
            <person name="Pan Q."/>
            <person name="Wang Y."/>
            <person name="Lv Z."/>
            <person name="Lu X."/>
            <person name="Zhang F."/>
            <person name="Jiang W."/>
            <person name="Ma Y."/>
            <person name="Chen M."/>
            <person name="Hao X."/>
            <person name="Li L."/>
            <person name="Tang Y."/>
            <person name="Lv G."/>
            <person name="Zhou Y."/>
            <person name="Sun X."/>
            <person name="Brodelius P.E."/>
            <person name="Rose J.K.C."/>
            <person name="Tang K."/>
        </authorList>
    </citation>
    <scope>NUCLEOTIDE SEQUENCE [LARGE SCALE GENOMIC DNA]</scope>
    <source>
        <strain evidence="3">cv. Huhao1</strain>
        <tissue evidence="2">Leaf</tissue>
    </source>
</reference>
<keyword evidence="2" id="KW-0378">Hydrolase</keyword>
<dbReference type="GO" id="GO:0004527">
    <property type="term" value="F:exonuclease activity"/>
    <property type="evidence" value="ECO:0007669"/>
    <property type="project" value="UniProtKB-KW"/>
</dbReference>
<keyword evidence="2" id="KW-0269">Exonuclease</keyword>
<dbReference type="AlphaFoldDB" id="A0A2U1NRV4"/>
<feature type="domain" description="Reverse transcriptase zinc-binding" evidence="1">
    <location>
        <begin position="61"/>
        <end position="143"/>
    </location>
</feature>
<dbReference type="Proteomes" id="UP000245207">
    <property type="component" value="Unassembled WGS sequence"/>
</dbReference>
<organism evidence="2 3">
    <name type="scientific">Artemisia annua</name>
    <name type="common">Sweet wormwood</name>
    <dbReference type="NCBI Taxonomy" id="35608"/>
    <lineage>
        <taxon>Eukaryota</taxon>
        <taxon>Viridiplantae</taxon>
        <taxon>Streptophyta</taxon>
        <taxon>Embryophyta</taxon>
        <taxon>Tracheophyta</taxon>
        <taxon>Spermatophyta</taxon>
        <taxon>Magnoliopsida</taxon>
        <taxon>eudicotyledons</taxon>
        <taxon>Gunneridae</taxon>
        <taxon>Pentapetalae</taxon>
        <taxon>asterids</taxon>
        <taxon>campanulids</taxon>
        <taxon>Asterales</taxon>
        <taxon>Asteraceae</taxon>
        <taxon>Asteroideae</taxon>
        <taxon>Anthemideae</taxon>
        <taxon>Artemisiinae</taxon>
        <taxon>Artemisia</taxon>
    </lineage>
</organism>
<accession>A0A2U1NRV4</accession>
<proteinExistence type="predicted"/>
<keyword evidence="2" id="KW-0540">Nuclease</keyword>
<dbReference type="Pfam" id="PF13966">
    <property type="entry name" value="zf-RVT"/>
    <property type="match status" value="1"/>
</dbReference>
<evidence type="ECO:0000259" key="1">
    <source>
        <dbReference type="Pfam" id="PF13966"/>
    </source>
</evidence>
<comment type="caution">
    <text evidence="2">The sequence shown here is derived from an EMBL/GenBank/DDBJ whole genome shotgun (WGS) entry which is preliminary data.</text>
</comment>
<dbReference type="EMBL" id="PKPP01002302">
    <property type="protein sequence ID" value="PWA76201.1"/>
    <property type="molecule type" value="Genomic_DNA"/>
</dbReference>
<dbReference type="InterPro" id="IPR026960">
    <property type="entry name" value="RVT-Znf"/>
</dbReference>